<dbReference type="InterPro" id="IPR008271">
    <property type="entry name" value="Ser/Thr_kinase_AS"/>
</dbReference>
<evidence type="ECO:0000256" key="16">
    <source>
        <dbReference type="ARBA" id="ARBA00023136"/>
    </source>
</evidence>
<dbReference type="GO" id="GO:0005524">
    <property type="term" value="F:ATP binding"/>
    <property type="evidence" value="ECO:0007669"/>
    <property type="project" value="UniProtKB-UniRule"/>
</dbReference>
<keyword evidence="16 22" id="KW-0472">Membrane</keyword>
<keyword evidence="9 22" id="KW-0812">Transmembrane</keyword>
<keyword evidence="15 22" id="KW-1133">Transmembrane helix</keyword>
<keyword evidence="10" id="KW-0732">Signal</keyword>
<evidence type="ECO:0000259" key="23">
    <source>
        <dbReference type="PROSITE" id="PS50011"/>
    </source>
</evidence>
<protein>
    <recommendedName>
        <fullName evidence="4">non-specific serine/threonine protein kinase</fullName>
        <ecNumber evidence="4">2.7.11.1</ecNumber>
    </recommendedName>
</protein>
<keyword evidence="5" id="KW-1003">Cell membrane</keyword>
<evidence type="ECO:0000256" key="6">
    <source>
        <dbReference type="ARBA" id="ARBA00022527"/>
    </source>
</evidence>
<dbReference type="InterPro" id="IPR001611">
    <property type="entry name" value="Leu-rich_rpt"/>
</dbReference>
<evidence type="ECO:0000313" key="24">
    <source>
        <dbReference type="EMBL" id="RCV15999.1"/>
    </source>
</evidence>
<accession>A0A368QDI1</accession>
<dbReference type="FunFam" id="3.30.200.20:FF:000015">
    <property type="entry name" value="Somatic embryogenesis receptor kinase 1"/>
    <property type="match status" value="1"/>
</dbReference>
<dbReference type="InterPro" id="IPR000719">
    <property type="entry name" value="Prot_kinase_dom"/>
</dbReference>
<evidence type="ECO:0000256" key="21">
    <source>
        <dbReference type="PROSITE-ProRule" id="PRU10141"/>
    </source>
</evidence>
<keyword evidence="18" id="KW-0325">Glycoprotein</keyword>
<proteinExistence type="inferred from homology"/>
<dbReference type="GO" id="GO:0004674">
    <property type="term" value="F:protein serine/threonine kinase activity"/>
    <property type="evidence" value="ECO:0007669"/>
    <property type="project" value="UniProtKB-KW"/>
</dbReference>
<dbReference type="InterPro" id="IPR051824">
    <property type="entry name" value="LRR_Rcpt-Like_S/T_Kinase"/>
</dbReference>
<keyword evidence="6" id="KW-0723">Serine/threonine-protein kinase</keyword>
<reference evidence="24" key="2">
    <citation type="submission" date="2015-07" db="EMBL/GenBank/DDBJ databases">
        <authorList>
            <person name="Noorani M."/>
        </authorList>
    </citation>
    <scope>NUCLEOTIDE SEQUENCE</scope>
    <source>
        <strain evidence="24">Yugu1</strain>
    </source>
</reference>
<evidence type="ECO:0000256" key="13">
    <source>
        <dbReference type="ARBA" id="ARBA00022777"/>
    </source>
</evidence>
<keyword evidence="14 21" id="KW-0067">ATP-binding</keyword>
<dbReference type="Gene3D" id="3.80.10.10">
    <property type="entry name" value="Ribonuclease Inhibitor"/>
    <property type="match status" value="1"/>
</dbReference>
<evidence type="ECO:0000256" key="18">
    <source>
        <dbReference type="ARBA" id="ARBA00023180"/>
    </source>
</evidence>
<evidence type="ECO:0000256" key="14">
    <source>
        <dbReference type="ARBA" id="ARBA00022840"/>
    </source>
</evidence>
<keyword evidence="7" id="KW-0433">Leucine-rich repeat</keyword>
<evidence type="ECO:0000256" key="12">
    <source>
        <dbReference type="ARBA" id="ARBA00022741"/>
    </source>
</evidence>
<comment type="similarity">
    <text evidence="3">Belongs to the protein kinase superfamily. Ser/Thr protein kinase family.</text>
</comment>
<dbReference type="InterPro" id="IPR011009">
    <property type="entry name" value="Kinase-like_dom_sf"/>
</dbReference>
<keyword evidence="17" id="KW-0675">Receptor</keyword>
<dbReference type="PROSITE" id="PS50011">
    <property type="entry name" value="PROTEIN_KINASE_DOM"/>
    <property type="match status" value="1"/>
</dbReference>
<organism evidence="24">
    <name type="scientific">Setaria italica</name>
    <name type="common">Foxtail millet</name>
    <name type="synonym">Panicum italicum</name>
    <dbReference type="NCBI Taxonomy" id="4555"/>
    <lineage>
        <taxon>Eukaryota</taxon>
        <taxon>Viridiplantae</taxon>
        <taxon>Streptophyta</taxon>
        <taxon>Embryophyta</taxon>
        <taxon>Tracheophyta</taxon>
        <taxon>Spermatophyta</taxon>
        <taxon>Magnoliopsida</taxon>
        <taxon>Liliopsida</taxon>
        <taxon>Poales</taxon>
        <taxon>Poaceae</taxon>
        <taxon>PACMAD clade</taxon>
        <taxon>Panicoideae</taxon>
        <taxon>Panicodae</taxon>
        <taxon>Paniceae</taxon>
        <taxon>Cenchrinae</taxon>
        <taxon>Setaria</taxon>
    </lineage>
</organism>
<dbReference type="SUPFAM" id="SSF52058">
    <property type="entry name" value="L domain-like"/>
    <property type="match status" value="1"/>
</dbReference>
<reference evidence="24" key="1">
    <citation type="journal article" date="2012" name="Nat. Biotechnol.">
        <title>Reference genome sequence of the model plant Setaria.</title>
        <authorList>
            <person name="Bennetzen J.L."/>
            <person name="Schmutz J."/>
            <person name="Wang H."/>
            <person name="Percifield R."/>
            <person name="Hawkins J."/>
            <person name="Pontaroli A.C."/>
            <person name="Estep M."/>
            <person name="Feng L."/>
            <person name="Vaughn J.N."/>
            <person name="Grimwood J."/>
            <person name="Jenkins J."/>
            <person name="Barry K."/>
            <person name="Lindquist E."/>
            <person name="Hellsten U."/>
            <person name="Deshpande S."/>
            <person name="Wang X."/>
            <person name="Wu X."/>
            <person name="Mitros T."/>
            <person name="Triplett J."/>
            <person name="Yang X."/>
            <person name="Ye C.Y."/>
            <person name="Mauro-Herrera M."/>
            <person name="Wang L."/>
            <person name="Li P."/>
            <person name="Sharma M."/>
            <person name="Sharma R."/>
            <person name="Ronald P.C."/>
            <person name="Panaud O."/>
            <person name="Kellogg E.A."/>
            <person name="Brutnell T.P."/>
            <person name="Doust A.N."/>
            <person name="Tuskan G.A."/>
            <person name="Rokhsar D."/>
            <person name="Devos K.M."/>
        </authorList>
    </citation>
    <scope>NUCLEOTIDE SEQUENCE [LARGE SCALE GENOMIC DNA]</scope>
    <source>
        <strain evidence="24">Yugu1</strain>
    </source>
</reference>
<feature type="transmembrane region" description="Helical" evidence="22">
    <location>
        <begin position="255"/>
        <end position="281"/>
    </location>
</feature>
<evidence type="ECO:0000256" key="15">
    <source>
        <dbReference type="ARBA" id="ARBA00022989"/>
    </source>
</evidence>
<keyword evidence="12 21" id="KW-0547">Nucleotide-binding</keyword>
<evidence type="ECO:0000256" key="11">
    <source>
        <dbReference type="ARBA" id="ARBA00022737"/>
    </source>
</evidence>
<dbReference type="InterPro" id="IPR017441">
    <property type="entry name" value="Protein_kinase_ATP_BS"/>
</dbReference>
<dbReference type="InterPro" id="IPR013210">
    <property type="entry name" value="LRR_N_plant-typ"/>
</dbReference>
<dbReference type="EC" id="2.7.11.1" evidence="4"/>
<dbReference type="OrthoDB" id="1668230at2759"/>
<comment type="subcellular location">
    <subcellularLocation>
        <location evidence="1">Cell membrane</location>
        <topology evidence="1">Single-pass membrane protein</topology>
    </subcellularLocation>
    <subcellularLocation>
        <location evidence="2">Membrane</location>
        <topology evidence="2">Single-pass type I membrane protein</topology>
    </subcellularLocation>
</comment>
<dbReference type="EMBL" id="CM003530">
    <property type="protein sequence ID" value="RCV15999.1"/>
    <property type="molecule type" value="Genomic_DNA"/>
</dbReference>
<evidence type="ECO:0000256" key="1">
    <source>
        <dbReference type="ARBA" id="ARBA00004162"/>
    </source>
</evidence>
<gene>
    <name evidence="24" type="ORF">SETIT_3G101800v2</name>
</gene>
<dbReference type="Pfam" id="PF00560">
    <property type="entry name" value="LRR_1"/>
    <property type="match status" value="3"/>
</dbReference>
<evidence type="ECO:0000256" key="20">
    <source>
        <dbReference type="ARBA" id="ARBA00048679"/>
    </source>
</evidence>
<dbReference type="InterPro" id="IPR001245">
    <property type="entry name" value="Ser-Thr/Tyr_kinase_cat_dom"/>
</dbReference>
<evidence type="ECO:0000256" key="2">
    <source>
        <dbReference type="ARBA" id="ARBA00004479"/>
    </source>
</evidence>
<evidence type="ECO:0000256" key="3">
    <source>
        <dbReference type="ARBA" id="ARBA00008684"/>
    </source>
</evidence>
<keyword evidence="11" id="KW-0677">Repeat</keyword>
<evidence type="ECO:0000256" key="9">
    <source>
        <dbReference type="ARBA" id="ARBA00022692"/>
    </source>
</evidence>
<dbReference type="PROSITE" id="PS00107">
    <property type="entry name" value="PROTEIN_KINASE_ATP"/>
    <property type="match status" value="1"/>
</dbReference>
<comment type="catalytic activity">
    <reaction evidence="20">
        <text>L-seryl-[protein] + ATP = O-phospho-L-seryl-[protein] + ADP + H(+)</text>
        <dbReference type="Rhea" id="RHEA:17989"/>
        <dbReference type="Rhea" id="RHEA-COMP:9863"/>
        <dbReference type="Rhea" id="RHEA-COMP:11604"/>
        <dbReference type="ChEBI" id="CHEBI:15378"/>
        <dbReference type="ChEBI" id="CHEBI:29999"/>
        <dbReference type="ChEBI" id="CHEBI:30616"/>
        <dbReference type="ChEBI" id="CHEBI:83421"/>
        <dbReference type="ChEBI" id="CHEBI:456216"/>
        <dbReference type="EC" id="2.7.11.1"/>
    </reaction>
</comment>
<dbReference type="InterPro" id="IPR032675">
    <property type="entry name" value="LRR_dom_sf"/>
</dbReference>
<evidence type="ECO:0000256" key="17">
    <source>
        <dbReference type="ARBA" id="ARBA00023170"/>
    </source>
</evidence>
<evidence type="ECO:0000256" key="10">
    <source>
        <dbReference type="ARBA" id="ARBA00022729"/>
    </source>
</evidence>
<comment type="catalytic activity">
    <reaction evidence="19">
        <text>L-threonyl-[protein] + ATP = O-phospho-L-threonyl-[protein] + ADP + H(+)</text>
        <dbReference type="Rhea" id="RHEA:46608"/>
        <dbReference type="Rhea" id="RHEA-COMP:11060"/>
        <dbReference type="Rhea" id="RHEA-COMP:11605"/>
        <dbReference type="ChEBI" id="CHEBI:15378"/>
        <dbReference type="ChEBI" id="CHEBI:30013"/>
        <dbReference type="ChEBI" id="CHEBI:30616"/>
        <dbReference type="ChEBI" id="CHEBI:61977"/>
        <dbReference type="ChEBI" id="CHEBI:456216"/>
        <dbReference type="EC" id="2.7.11.1"/>
    </reaction>
</comment>
<keyword evidence="8" id="KW-0808">Transferase</keyword>
<dbReference type="Gene3D" id="3.30.200.20">
    <property type="entry name" value="Phosphorylase Kinase, domain 1"/>
    <property type="match status" value="1"/>
</dbReference>
<evidence type="ECO:0000256" key="4">
    <source>
        <dbReference type="ARBA" id="ARBA00012513"/>
    </source>
</evidence>
<dbReference type="SMART" id="SM00220">
    <property type="entry name" value="S_TKc"/>
    <property type="match status" value="1"/>
</dbReference>
<keyword evidence="13" id="KW-0418">Kinase</keyword>
<sequence>MGGRGADPGAARTVVAVVGIVVAAAAVLSPAAAGGLGKEAAALVAIRAALHDPGQVLRGWDPKSGDPCHWNMVTCYGGHVQELSMTQQNLSGTLSPAIGRLRSLTYLSLRQNAISGPIPETIGRMKLLQVLDLSSNQFSGSIPSTLSNLENLQHLKLNNNSLSGPVPDSLATARMIFTLDISFNNLSGPRPTFLASNVVFDGNPLLSDINCEGNEPAGVGTPIHGGRSCSESLSLPVVAPEDMNKDDSQVMDKKVIIFGIYIGIGCILLAALVAGAVVLIWQWRRRQRVFAVADAKPGREVSLGHLKHYKFKEMRNATNNFSPRNILGEGGYGIVYKGDLPDGTPVAVKRLKNPDSVVGDDQFHTEVEVISLAVHRNLLHLIGFCIANNERLLVYPYMPNGTVASKLKECVNGEPTLDWPRRMRIALGASRGLLYLHEQCDPKIIHRDIKASNVLLDEYLEAIVADFGLAKLVDHGISHVVTTVRGTVGRIPPEYFMSGHASEKTDVFCFGLLLIELVTGRETLELRQNEYQKGGILEWARDLLEQNQLSSFADKKLRNSYDTVELVKMIQIALLCTMYSPKHRPRMSEVVTMLEEGDGVAEKWEAMKNVEEADPDESAYRAINYDEDQSTSIELQAVELSGPR</sequence>
<dbReference type="Pfam" id="PF07714">
    <property type="entry name" value="PK_Tyr_Ser-Thr"/>
    <property type="match status" value="1"/>
</dbReference>
<feature type="domain" description="Protein kinase" evidence="23">
    <location>
        <begin position="321"/>
        <end position="605"/>
    </location>
</feature>
<dbReference type="PANTHER" id="PTHR48006:SF90">
    <property type="entry name" value="PROTEIN KINASE DOMAIN-CONTAINING PROTEIN"/>
    <property type="match status" value="1"/>
</dbReference>
<dbReference type="Pfam" id="PF08263">
    <property type="entry name" value="LRRNT_2"/>
    <property type="match status" value="1"/>
</dbReference>
<dbReference type="PANTHER" id="PTHR48006">
    <property type="entry name" value="LEUCINE-RICH REPEAT-CONTAINING PROTEIN DDB_G0281931-RELATED"/>
    <property type="match status" value="1"/>
</dbReference>
<feature type="binding site" evidence="21">
    <location>
        <position position="349"/>
    </location>
    <ligand>
        <name>ATP</name>
        <dbReference type="ChEBI" id="CHEBI:30616"/>
    </ligand>
</feature>
<evidence type="ECO:0000256" key="7">
    <source>
        <dbReference type="ARBA" id="ARBA00022614"/>
    </source>
</evidence>
<dbReference type="Gene3D" id="1.10.510.10">
    <property type="entry name" value="Transferase(Phosphotransferase) domain 1"/>
    <property type="match status" value="1"/>
</dbReference>
<evidence type="ECO:0000256" key="22">
    <source>
        <dbReference type="SAM" id="Phobius"/>
    </source>
</evidence>
<dbReference type="GO" id="GO:0009742">
    <property type="term" value="P:brassinosteroid mediated signaling pathway"/>
    <property type="evidence" value="ECO:0007669"/>
    <property type="project" value="UniProtKB-ARBA"/>
</dbReference>
<evidence type="ECO:0000256" key="19">
    <source>
        <dbReference type="ARBA" id="ARBA00047899"/>
    </source>
</evidence>
<dbReference type="GO" id="GO:0005886">
    <property type="term" value="C:plasma membrane"/>
    <property type="evidence" value="ECO:0007669"/>
    <property type="project" value="UniProtKB-SubCell"/>
</dbReference>
<name>A0A368QDI1_SETIT</name>
<dbReference type="AlphaFoldDB" id="A0A368QDI1"/>
<dbReference type="PROSITE" id="PS00108">
    <property type="entry name" value="PROTEIN_KINASE_ST"/>
    <property type="match status" value="1"/>
</dbReference>
<evidence type="ECO:0000256" key="8">
    <source>
        <dbReference type="ARBA" id="ARBA00022679"/>
    </source>
</evidence>
<evidence type="ECO:0000256" key="5">
    <source>
        <dbReference type="ARBA" id="ARBA00022475"/>
    </source>
</evidence>
<dbReference type="FunFam" id="3.80.10.10:FF:000101">
    <property type="entry name" value="LRR receptor-like serine/threonine-protein kinase ERECTA"/>
    <property type="match status" value="1"/>
</dbReference>
<dbReference type="SUPFAM" id="SSF56112">
    <property type="entry name" value="Protein kinase-like (PK-like)"/>
    <property type="match status" value="1"/>
</dbReference>
<dbReference type="FunFam" id="1.10.510.10:FF:000016">
    <property type="entry name" value="Somatic embryogenesis receptor-like kinase 1"/>
    <property type="match status" value="1"/>
</dbReference>